<dbReference type="InterPro" id="IPR050950">
    <property type="entry name" value="HTH-type_LysR_regulators"/>
</dbReference>
<comment type="similarity">
    <text evidence="1">Belongs to the LysR transcriptional regulatory family.</text>
</comment>
<name>A0A1A3TMK8_MYCSD</name>
<reference evidence="9" key="1">
    <citation type="submission" date="2016-06" db="EMBL/GenBank/DDBJ databases">
        <authorList>
            <person name="Sutton G."/>
            <person name="Brinkac L."/>
            <person name="Sanka R."/>
            <person name="Adams M."/>
            <person name="Lau E."/>
            <person name="Garcia-Basteiro A."/>
            <person name="Lopez-Varela E."/>
            <person name="Palencia S."/>
        </authorList>
    </citation>
    <scope>NUCLEOTIDE SEQUENCE [LARGE SCALE GENOMIC DNA]</scope>
    <source>
        <strain evidence="9">1274684.2</strain>
    </source>
</reference>
<dbReference type="SUPFAM" id="SSF53850">
    <property type="entry name" value="Periplasmic binding protein-like II"/>
    <property type="match status" value="1"/>
</dbReference>
<accession>A0A1A3TMK8</accession>
<dbReference type="AlphaFoldDB" id="A0A1A3TMK8"/>
<keyword evidence="2" id="KW-0805">Transcription regulation</keyword>
<comment type="caution">
    <text evidence="8">The sequence shown here is derived from an EMBL/GenBank/DDBJ whole genome shotgun (WGS) entry which is preliminary data.</text>
</comment>
<evidence type="ECO:0000256" key="5">
    <source>
        <dbReference type="ARBA" id="ARBA00040885"/>
    </source>
</evidence>
<comment type="function">
    <text evidence="6">Required for the induction the katG gene for catalase. Involved in the response to hydrogen peroxide.</text>
</comment>
<dbReference type="Gene3D" id="1.10.10.10">
    <property type="entry name" value="Winged helix-like DNA-binding domain superfamily/Winged helix DNA-binding domain"/>
    <property type="match status" value="1"/>
</dbReference>
<dbReference type="Pfam" id="PF03466">
    <property type="entry name" value="LysR_substrate"/>
    <property type="match status" value="1"/>
</dbReference>
<dbReference type="InterPro" id="IPR036390">
    <property type="entry name" value="WH_DNA-bd_sf"/>
</dbReference>
<protein>
    <recommendedName>
        <fullName evidence="5">Probable hydrogen peroxide-inducible genes activator</fullName>
    </recommendedName>
</protein>
<dbReference type="InterPro" id="IPR036388">
    <property type="entry name" value="WH-like_DNA-bd_sf"/>
</dbReference>
<evidence type="ECO:0000256" key="3">
    <source>
        <dbReference type="ARBA" id="ARBA00023125"/>
    </source>
</evidence>
<dbReference type="FunFam" id="1.10.10.10:FF:000001">
    <property type="entry name" value="LysR family transcriptional regulator"/>
    <property type="match status" value="1"/>
</dbReference>
<organism evidence="8 9">
    <name type="scientific">Mycolicibacter sinensis (strain JDM601)</name>
    <name type="common">Mycobacterium sinense</name>
    <dbReference type="NCBI Taxonomy" id="875328"/>
    <lineage>
        <taxon>Bacteria</taxon>
        <taxon>Bacillati</taxon>
        <taxon>Actinomycetota</taxon>
        <taxon>Actinomycetes</taxon>
        <taxon>Mycobacteriales</taxon>
        <taxon>Mycobacteriaceae</taxon>
        <taxon>Mycolicibacter</taxon>
    </lineage>
</organism>
<dbReference type="Pfam" id="PF00126">
    <property type="entry name" value="HTH_1"/>
    <property type="match status" value="1"/>
</dbReference>
<dbReference type="InterPro" id="IPR000847">
    <property type="entry name" value="LysR_HTH_N"/>
</dbReference>
<dbReference type="GO" id="GO:0003700">
    <property type="term" value="F:DNA-binding transcription factor activity"/>
    <property type="evidence" value="ECO:0007669"/>
    <property type="project" value="InterPro"/>
</dbReference>
<evidence type="ECO:0000256" key="2">
    <source>
        <dbReference type="ARBA" id="ARBA00023015"/>
    </source>
</evidence>
<keyword evidence="3" id="KW-0238">DNA-binding</keyword>
<dbReference type="EMBL" id="LZMF01000133">
    <property type="protein sequence ID" value="OBK83895.1"/>
    <property type="molecule type" value="Genomic_DNA"/>
</dbReference>
<dbReference type="SUPFAM" id="SSF46785">
    <property type="entry name" value="Winged helix' DNA-binding domain"/>
    <property type="match status" value="1"/>
</dbReference>
<dbReference type="InterPro" id="IPR005119">
    <property type="entry name" value="LysR_subst-bd"/>
</dbReference>
<sequence length="294" mass="30762">MEIRQLQHFVAVAESGHFTHAAEALNISQSGLSASIQALEKSLSTPVFERTTRSVVLTAAGRALLGPARRVLREVATAESAVASIRDAEAGQLTLGVVQTFTAVDLPATIARLHARHRGIQVLLREAPTSDLLGAVDDGELDLAFVALDAAPLPAGLAALRDYPETLVLVVGAGHALAQRTTVRIAELAEQSFVEFAAGLGLQTVVAALFRDAGVRRRIAFRTSQMDQALSLVEHGLGVAVVPEPVARHSGLHIAGLRPISGGAPPTRRLALVGRTAVPTNPAARAFLDLLPAA</sequence>
<evidence type="ECO:0000256" key="6">
    <source>
        <dbReference type="ARBA" id="ARBA00056658"/>
    </source>
</evidence>
<gene>
    <name evidence="8" type="ORF">A5648_10640</name>
</gene>
<dbReference type="GO" id="GO:0005829">
    <property type="term" value="C:cytosol"/>
    <property type="evidence" value="ECO:0007669"/>
    <property type="project" value="TreeGrafter"/>
</dbReference>
<dbReference type="PANTHER" id="PTHR30419">
    <property type="entry name" value="HTH-TYPE TRANSCRIPTIONAL REGULATOR YBHD"/>
    <property type="match status" value="1"/>
</dbReference>
<dbReference type="PROSITE" id="PS50931">
    <property type="entry name" value="HTH_LYSR"/>
    <property type="match status" value="1"/>
</dbReference>
<feature type="domain" description="HTH lysR-type" evidence="7">
    <location>
        <begin position="1"/>
        <end position="58"/>
    </location>
</feature>
<dbReference type="Gene3D" id="3.40.190.290">
    <property type="match status" value="1"/>
</dbReference>
<proteinExistence type="inferred from homology"/>
<evidence type="ECO:0000256" key="1">
    <source>
        <dbReference type="ARBA" id="ARBA00009437"/>
    </source>
</evidence>
<evidence type="ECO:0000259" key="7">
    <source>
        <dbReference type="PROSITE" id="PS50931"/>
    </source>
</evidence>
<evidence type="ECO:0000256" key="4">
    <source>
        <dbReference type="ARBA" id="ARBA00023163"/>
    </source>
</evidence>
<evidence type="ECO:0000313" key="9">
    <source>
        <dbReference type="Proteomes" id="UP000093759"/>
    </source>
</evidence>
<dbReference type="GO" id="GO:0003677">
    <property type="term" value="F:DNA binding"/>
    <property type="evidence" value="ECO:0007669"/>
    <property type="project" value="UniProtKB-KW"/>
</dbReference>
<dbReference type="PRINTS" id="PR00039">
    <property type="entry name" value="HTHLYSR"/>
</dbReference>
<keyword evidence="4" id="KW-0804">Transcription</keyword>
<dbReference type="Proteomes" id="UP000093759">
    <property type="component" value="Unassembled WGS sequence"/>
</dbReference>
<dbReference type="RefSeq" id="WP_065026049.1">
    <property type="nucleotide sequence ID" value="NZ_LZMF01000133.1"/>
</dbReference>
<evidence type="ECO:0000313" key="8">
    <source>
        <dbReference type="EMBL" id="OBK83895.1"/>
    </source>
</evidence>